<evidence type="ECO:0000313" key="4">
    <source>
        <dbReference type="Proteomes" id="UP000184096"/>
    </source>
</evidence>
<dbReference type="GO" id="GO:0046872">
    <property type="term" value="F:metal ion binding"/>
    <property type="evidence" value="ECO:0007669"/>
    <property type="project" value="InterPro"/>
</dbReference>
<dbReference type="GO" id="GO:0016874">
    <property type="term" value="F:ligase activity"/>
    <property type="evidence" value="ECO:0007669"/>
    <property type="project" value="UniProtKB-KW"/>
</dbReference>
<accession>A0A1M7UY37</accession>
<dbReference type="SUPFAM" id="SSF56059">
    <property type="entry name" value="Glutathione synthetase ATP-binding domain-like"/>
    <property type="match status" value="1"/>
</dbReference>
<keyword evidence="4" id="KW-1185">Reference proteome</keyword>
<dbReference type="AlphaFoldDB" id="A0A1M7UY37"/>
<gene>
    <name evidence="3" type="ORF">SAMN05444170_7416</name>
</gene>
<evidence type="ECO:0000259" key="2">
    <source>
        <dbReference type="PROSITE" id="PS50975"/>
    </source>
</evidence>
<evidence type="ECO:0000313" key="3">
    <source>
        <dbReference type="EMBL" id="SHN87865.1"/>
    </source>
</evidence>
<keyword evidence="1" id="KW-0067">ATP-binding</keyword>
<protein>
    <submittedName>
        <fullName evidence="3">Predicted ATP-dependent carboligase, ATP-grasp superfamily</fullName>
    </submittedName>
</protein>
<dbReference type="Gene3D" id="3.30.470.20">
    <property type="entry name" value="ATP-grasp fold, B domain"/>
    <property type="match status" value="1"/>
</dbReference>
<feature type="domain" description="ATP-grasp" evidence="2">
    <location>
        <begin position="123"/>
        <end position="326"/>
    </location>
</feature>
<dbReference type="GO" id="GO:0005524">
    <property type="term" value="F:ATP binding"/>
    <property type="evidence" value="ECO:0007669"/>
    <property type="project" value="UniProtKB-UniRule"/>
</dbReference>
<proteinExistence type="predicted"/>
<organism evidence="3 4">
    <name type="scientific">Bradyrhizobium erythrophlei</name>
    <dbReference type="NCBI Taxonomy" id="1437360"/>
    <lineage>
        <taxon>Bacteria</taxon>
        <taxon>Pseudomonadati</taxon>
        <taxon>Pseudomonadota</taxon>
        <taxon>Alphaproteobacteria</taxon>
        <taxon>Hyphomicrobiales</taxon>
        <taxon>Nitrobacteraceae</taxon>
        <taxon>Bradyrhizobium</taxon>
    </lineage>
</organism>
<dbReference type="EMBL" id="LT670849">
    <property type="protein sequence ID" value="SHN87865.1"/>
    <property type="molecule type" value="Genomic_DNA"/>
</dbReference>
<keyword evidence="1" id="KW-0547">Nucleotide-binding</keyword>
<reference evidence="4" key="1">
    <citation type="submission" date="2016-11" db="EMBL/GenBank/DDBJ databases">
        <authorList>
            <person name="Varghese N."/>
            <person name="Submissions S."/>
        </authorList>
    </citation>
    <scope>NUCLEOTIDE SEQUENCE [LARGE SCALE GENOMIC DNA]</scope>
    <source>
        <strain evidence="4">GAS401</strain>
    </source>
</reference>
<dbReference type="InterPro" id="IPR011761">
    <property type="entry name" value="ATP-grasp"/>
</dbReference>
<keyword evidence="3" id="KW-0436">Ligase</keyword>
<name>A0A1M7UY37_9BRAD</name>
<dbReference type="Proteomes" id="UP000184096">
    <property type="component" value="Chromosome I"/>
</dbReference>
<dbReference type="PROSITE" id="PS50975">
    <property type="entry name" value="ATP_GRASP"/>
    <property type="match status" value="1"/>
</dbReference>
<sequence>MNETRSAAILLPNANYYGTLAAMRSLGRAGVRVMTVDPLRICHGRFSRYSSQHLICPPYENSSAWAEWLLMQARTGPRRAIYATSDAVSFALARYRDELSADFDLYQPSLETIMSILDKGLLMQNAQAVGIETPPTWFPENSTEAARLAKDAGRTVLIKPRSQLAQRTGTKGTVVKSCDQPVQAIFDSYMRDYAADTEFVKQSSVAMTPLVQKYYPEAINNVYSLSGFREKISGGMVLRAARKVLQQPRRIGTGLGFEPAPVDPFLAEQAKRLCERIGYYGVFEMEFILAEGRAMLIDFNGRFYHQIAFDVARGLESPALAYAAATGNQADVTRLMASGNSREQEDVAGFCNRFILTTMVNMQRIFRTMSSNDAACWLHWANGSDGQMVDAIKDPNDALPAFVDVGQNLIHFLRHPRAFFKQYALERVQARVERA</sequence>
<evidence type="ECO:0000256" key="1">
    <source>
        <dbReference type="PROSITE-ProRule" id="PRU00409"/>
    </source>
</evidence>